<evidence type="ECO:0000313" key="1">
    <source>
        <dbReference type="EMBL" id="CFE55162.1"/>
    </source>
</evidence>
<proteinExistence type="predicted"/>
<dbReference type="EMBL" id="CNFU01000710">
    <property type="protein sequence ID" value="CKS37409.1"/>
    <property type="molecule type" value="Genomic_DNA"/>
</dbReference>
<reference evidence="4 5" key="1">
    <citation type="submission" date="2015-03" db="EMBL/GenBank/DDBJ databases">
        <authorList>
            <consortium name="Pathogen Informatics"/>
        </authorList>
    </citation>
    <scope>NUCLEOTIDE SEQUENCE [LARGE SCALE GENOMIC DNA]</scope>
    <source>
        <strain evidence="2 6">Bir 187</strain>
        <strain evidence="3 4">G09801536</strain>
        <strain evidence="1 5">H09601792</strain>
    </source>
</reference>
<dbReference type="Proteomes" id="UP000049023">
    <property type="component" value="Unassembled WGS sequence"/>
</dbReference>
<evidence type="ECO:0000313" key="3">
    <source>
        <dbReference type="EMBL" id="COW09567.1"/>
    </source>
</evidence>
<protein>
    <submittedName>
        <fullName evidence="3">Uncharacterized protein</fullName>
    </submittedName>
</protein>
<dbReference type="EMBL" id="CSAD01000513">
    <property type="protein sequence ID" value="COW09567.1"/>
    <property type="molecule type" value="Genomic_DNA"/>
</dbReference>
<dbReference type="Proteomes" id="UP000046947">
    <property type="component" value="Unassembled WGS sequence"/>
</dbReference>
<gene>
    <name evidence="3" type="ORF">ERS007679_03112</name>
    <name evidence="1" type="ORF">ERS007688_02421</name>
    <name evidence="2" type="ORF">ERS027661_02991</name>
</gene>
<evidence type="ECO:0000313" key="2">
    <source>
        <dbReference type="EMBL" id="CKS37409.1"/>
    </source>
</evidence>
<sequence>MPNAFMVPQLRWWTFTGGPFASGATPNILVVNLPRHRWDFVPLPATRGRCGLEKLVGHGRPRVATIPL</sequence>
<dbReference type="EMBL" id="CFOH01000403">
    <property type="protein sequence ID" value="CFE55162.1"/>
    <property type="molecule type" value="Genomic_DNA"/>
</dbReference>
<accession>A0A655IQ41</accession>
<name>A0A655IQ41_MYCTX</name>
<evidence type="ECO:0000313" key="4">
    <source>
        <dbReference type="Proteomes" id="UP000045842"/>
    </source>
</evidence>
<dbReference type="AlphaFoldDB" id="A0A655IQ41"/>
<evidence type="ECO:0000313" key="5">
    <source>
        <dbReference type="Proteomes" id="UP000046947"/>
    </source>
</evidence>
<organism evidence="3 4">
    <name type="scientific">Mycobacterium tuberculosis</name>
    <dbReference type="NCBI Taxonomy" id="1773"/>
    <lineage>
        <taxon>Bacteria</taxon>
        <taxon>Bacillati</taxon>
        <taxon>Actinomycetota</taxon>
        <taxon>Actinomycetes</taxon>
        <taxon>Mycobacteriales</taxon>
        <taxon>Mycobacteriaceae</taxon>
        <taxon>Mycobacterium</taxon>
        <taxon>Mycobacterium tuberculosis complex</taxon>
    </lineage>
</organism>
<dbReference type="Proteomes" id="UP000045842">
    <property type="component" value="Unassembled WGS sequence"/>
</dbReference>
<evidence type="ECO:0000313" key="6">
    <source>
        <dbReference type="Proteomes" id="UP000049023"/>
    </source>
</evidence>